<sequence>MPFACCKENSNLLFSLEQESNNNEKTTSRDFIFYKVKLTESKCTYVFYFMQGSQRFNNLFYIEILILKIT</sequence>
<dbReference type="EMBL" id="CDOD01000027">
    <property type="protein sequence ID" value="CEN36741.1"/>
    <property type="molecule type" value="Genomic_DNA"/>
</dbReference>
<evidence type="ECO:0000313" key="1">
    <source>
        <dbReference type="EMBL" id="CEN36741.1"/>
    </source>
</evidence>
<dbReference type="AlphaFoldDB" id="A0A0B7HAT6"/>
<reference evidence="2" key="1">
    <citation type="submission" date="2015-01" db="EMBL/GenBank/DDBJ databases">
        <authorList>
            <person name="MANFREDI Pablo"/>
        </authorList>
    </citation>
    <scope>NUCLEOTIDE SEQUENCE [LARGE SCALE GENOMIC DNA]</scope>
    <source>
        <strain evidence="2">Ccyn2B</strain>
    </source>
</reference>
<proteinExistence type="predicted"/>
<dbReference type="Proteomes" id="UP000038055">
    <property type="component" value="Unassembled WGS sequence"/>
</dbReference>
<protein>
    <submittedName>
        <fullName evidence="1">Uncharacterized protein</fullName>
    </submittedName>
</protein>
<evidence type="ECO:0000313" key="2">
    <source>
        <dbReference type="Proteomes" id="UP000038055"/>
    </source>
</evidence>
<accession>A0A0B7HAT6</accession>
<gene>
    <name evidence="1" type="ORF">CCYN2B_330011</name>
</gene>
<organism evidence="1 2">
    <name type="scientific">Capnocytophaga cynodegmi</name>
    <dbReference type="NCBI Taxonomy" id="28189"/>
    <lineage>
        <taxon>Bacteria</taxon>
        <taxon>Pseudomonadati</taxon>
        <taxon>Bacteroidota</taxon>
        <taxon>Flavobacteriia</taxon>
        <taxon>Flavobacteriales</taxon>
        <taxon>Flavobacteriaceae</taxon>
        <taxon>Capnocytophaga</taxon>
    </lineage>
</organism>
<name>A0A0B7HAT6_9FLAO</name>
<keyword evidence="2" id="KW-1185">Reference proteome</keyword>